<proteinExistence type="predicted"/>
<feature type="domain" description="DUF3456" evidence="1">
    <location>
        <begin position="45"/>
        <end position="90"/>
    </location>
</feature>
<evidence type="ECO:0000313" key="2">
    <source>
        <dbReference type="EMBL" id="KAF6154344.1"/>
    </source>
</evidence>
<comment type="caution">
    <text evidence="2">The sequence shown here is derived from an EMBL/GenBank/DDBJ whole genome shotgun (WGS) entry which is preliminary data.</text>
</comment>
<dbReference type="EMBL" id="JACGCM010001501">
    <property type="protein sequence ID" value="KAF6154344.1"/>
    <property type="molecule type" value="Genomic_DNA"/>
</dbReference>
<feature type="domain" description="DUF3456" evidence="1">
    <location>
        <begin position="122"/>
        <end position="155"/>
    </location>
</feature>
<dbReference type="AlphaFoldDB" id="A0A7J7MHV2"/>
<accession>A0A7J7MHV2</accession>
<dbReference type="OrthoDB" id="192915at2759"/>
<dbReference type="Proteomes" id="UP000541444">
    <property type="component" value="Unassembled WGS sequence"/>
</dbReference>
<evidence type="ECO:0000313" key="3">
    <source>
        <dbReference type="Proteomes" id="UP000541444"/>
    </source>
</evidence>
<organism evidence="2 3">
    <name type="scientific">Kingdonia uniflora</name>
    <dbReference type="NCBI Taxonomy" id="39325"/>
    <lineage>
        <taxon>Eukaryota</taxon>
        <taxon>Viridiplantae</taxon>
        <taxon>Streptophyta</taxon>
        <taxon>Embryophyta</taxon>
        <taxon>Tracheophyta</taxon>
        <taxon>Spermatophyta</taxon>
        <taxon>Magnoliopsida</taxon>
        <taxon>Ranunculales</taxon>
        <taxon>Circaeasteraceae</taxon>
        <taxon>Kingdonia</taxon>
    </lineage>
</organism>
<dbReference type="Pfam" id="PF11938">
    <property type="entry name" value="DUF3456"/>
    <property type="match status" value="2"/>
</dbReference>
<evidence type="ECO:0000259" key="1">
    <source>
        <dbReference type="Pfam" id="PF11938"/>
    </source>
</evidence>
<keyword evidence="3" id="KW-1185">Reference proteome</keyword>
<gene>
    <name evidence="2" type="ORF">GIB67_026800</name>
</gene>
<protein>
    <recommendedName>
        <fullName evidence="1">DUF3456 domain-containing protein</fullName>
    </recommendedName>
</protein>
<name>A0A7J7MHV2_9MAGN</name>
<reference evidence="2 3" key="1">
    <citation type="journal article" date="2020" name="IScience">
        <title>Genome Sequencing of the Endangered Kingdonia uniflora (Circaeasteraceae, Ranunculales) Reveals Potential Mechanisms of Evolutionary Specialization.</title>
        <authorList>
            <person name="Sun Y."/>
            <person name="Deng T."/>
            <person name="Zhang A."/>
            <person name="Moore M.J."/>
            <person name="Landis J.B."/>
            <person name="Lin N."/>
            <person name="Zhang H."/>
            <person name="Zhang X."/>
            <person name="Huang J."/>
            <person name="Zhang X."/>
            <person name="Sun H."/>
            <person name="Wang H."/>
        </authorList>
    </citation>
    <scope>NUCLEOTIDE SEQUENCE [LARGE SCALE GENOMIC DNA]</scope>
    <source>
        <strain evidence="2">TB1705</strain>
        <tissue evidence="2">Leaf</tissue>
    </source>
</reference>
<sequence length="243" mass="28630">MKTASSHRKKEREASMKKRRTVETPLLWIFTTLAIIVSVACIDDKCLACNVVAEELEIGLSNEKPRNHLDMRHRLDSKGQRRGKVIDYRKILISMIRWQTSIYIICNIHYNKLMANILELHSTRISELRVVELLDGLCEKMEEYTLEKIDMTRYEWVKVDDWDSLTTSMKNSQFNYFTTFLFILMLRTYMDDKLERILRALLHSLSTLHPADFTSINKSHRHIQKIYPLIVEGMADDILMAVF</sequence>
<dbReference type="InterPro" id="IPR021852">
    <property type="entry name" value="DUF3456"/>
</dbReference>